<dbReference type="Proteomes" id="UP000058074">
    <property type="component" value="Plasmid 3"/>
</dbReference>
<dbReference type="Pfam" id="PF00239">
    <property type="entry name" value="Resolvase"/>
    <property type="match status" value="1"/>
</dbReference>
<organism evidence="8 9">
    <name type="scientific">Sphingopyxis macrogoltabida</name>
    <name type="common">Sphingomonas macrogoltabidus</name>
    <dbReference type="NCBI Taxonomy" id="33050"/>
    <lineage>
        <taxon>Bacteria</taxon>
        <taxon>Pseudomonadati</taxon>
        <taxon>Pseudomonadota</taxon>
        <taxon>Alphaproteobacteria</taxon>
        <taxon>Sphingomonadales</taxon>
        <taxon>Sphingomonadaceae</taxon>
        <taxon>Sphingopyxis</taxon>
    </lineage>
</organism>
<keyword evidence="4" id="KW-0233">DNA recombination</keyword>
<evidence type="ECO:0000256" key="2">
    <source>
        <dbReference type="ARBA" id="ARBA00022908"/>
    </source>
</evidence>
<gene>
    <name evidence="8" type="ORF">AN936_25215</name>
</gene>
<evidence type="ECO:0000313" key="8">
    <source>
        <dbReference type="EMBL" id="ALH83301.1"/>
    </source>
</evidence>
<dbReference type="PANTHER" id="PTHR30461:SF26">
    <property type="entry name" value="RESOLVASE HOMOLOG YNEB"/>
    <property type="match status" value="1"/>
</dbReference>
<dbReference type="InterPro" id="IPR050639">
    <property type="entry name" value="SSR_resolvase"/>
</dbReference>
<dbReference type="InterPro" id="IPR006118">
    <property type="entry name" value="Recombinase_CS"/>
</dbReference>
<feature type="domain" description="Resolvase/invertase-type recombinase catalytic" evidence="7">
    <location>
        <begin position="56"/>
        <end position="190"/>
    </location>
</feature>
<evidence type="ECO:0000256" key="1">
    <source>
        <dbReference type="ARBA" id="ARBA00009913"/>
    </source>
</evidence>
<evidence type="ECO:0000256" key="4">
    <source>
        <dbReference type="ARBA" id="ARBA00023172"/>
    </source>
</evidence>
<dbReference type="InterPro" id="IPR009057">
    <property type="entry name" value="Homeodomain-like_sf"/>
</dbReference>
<dbReference type="GO" id="GO:0015074">
    <property type="term" value="P:DNA integration"/>
    <property type="evidence" value="ECO:0007669"/>
    <property type="project" value="UniProtKB-KW"/>
</dbReference>
<evidence type="ECO:0000256" key="3">
    <source>
        <dbReference type="ARBA" id="ARBA00023125"/>
    </source>
</evidence>
<dbReference type="PATRIC" id="fig|33050.5.peg.4967"/>
<dbReference type="Gene3D" id="3.40.50.1390">
    <property type="entry name" value="Resolvase, N-terminal catalytic domain"/>
    <property type="match status" value="1"/>
</dbReference>
<evidence type="ECO:0000256" key="6">
    <source>
        <dbReference type="PROSITE-ProRule" id="PRU10137"/>
    </source>
</evidence>
<dbReference type="GO" id="GO:0000150">
    <property type="term" value="F:DNA strand exchange activity"/>
    <property type="evidence" value="ECO:0007669"/>
    <property type="project" value="InterPro"/>
</dbReference>
<protein>
    <submittedName>
        <fullName evidence="8">Resolvase</fullName>
    </submittedName>
</protein>
<comment type="similarity">
    <text evidence="1">Belongs to the site-specific recombinase resolvase family.</text>
</comment>
<dbReference type="EMBL" id="CP012703">
    <property type="protein sequence ID" value="ALH83301.1"/>
    <property type="molecule type" value="Genomic_DNA"/>
</dbReference>
<dbReference type="InterPro" id="IPR006119">
    <property type="entry name" value="Resolv_N"/>
</dbReference>
<geneLocation type="plasmid" evidence="8 9">
    <name>3</name>
</geneLocation>
<dbReference type="CDD" id="cd03768">
    <property type="entry name" value="SR_ResInv"/>
    <property type="match status" value="1"/>
</dbReference>
<dbReference type="SUPFAM" id="SSF53041">
    <property type="entry name" value="Resolvase-like"/>
    <property type="match status" value="1"/>
</dbReference>
<dbReference type="PANTHER" id="PTHR30461">
    <property type="entry name" value="DNA-INVERTASE FROM LAMBDOID PROPHAGE"/>
    <property type="match status" value="1"/>
</dbReference>
<reference evidence="8 9" key="1">
    <citation type="journal article" date="2015" name="Genome Announc.">
        <title>Complete Genome Sequence of Polypropylene Glycol- and Polyethylene Glycol-Degrading Sphingopyxis macrogoltabida Strain EY-1.</title>
        <authorList>
            <person name="Ohtsubo Y."/>
            <person name="Nagata Y."/>
            <person name="Numata M."/>
            <person name="Tsuchikane K."/>
            <person name="Hosoyama A."/>
            <person name="Yamazoe A."/>
            <person name="Tsuda M."/>
            <person name="Fujita N."/>
            <person name="Kawai F."/>
        </authorList>
    </citation>
    <scope>NUCLEOTIDE SEQUENCE [LARGE SCALE GENOMIC DNA]</scope>
    <source>
        <strain evidence="8 9">EY-1</strain>
        <plasmid evidence="8">3</plasmid>
    </source>
</reference>
<dbReference type="InterPro" id="IPR036162">
    <property type="entry name" value="Resolvase-like_N_sf"/>
</dbReference>
<dbReference type="PROSITE" id="PS51736">
    <property type="entry name" value="RECOMBINASES_3"/>
    <property type="match status" value="1"/>
</dbReference>
<proteinExistence type="inferred from homology"/>
<dbReference type="AlphaFoldDB" id="A0A0N9UHP4"/>
<dbReference type="SMART" id="SM00857">
    <property type="entry name" value="Resolvase"/>
    <property type="match status" value="1"/>
</dbReference>
<feature type="active site" description="O-(5'-phospho-DNA)-serine intermediate" evidence="5 6">
    <location>
        <position position="64"/>
    </location>
</feature>
<evidence type="ECO:0000256" key="5">
    <source>
        <dbReference type="PIRSR" id="PIRSR606118-50"/>
    </source>
</evidence>
<dbReference type="SUPFAM" id="SSF46689">
    <property type="entry name" value="Homeodomain-like"/>
    <property type="match status" value="1"/>
</dbReference>
<keyword evidence="2" id="KW-0229">DNA integration</keyword>
<evidence type="ECO:0000259" key="7">
    <source>
        <dbReference type="PROSITE" id="PS51736"/>
    </source>
</evidence>
<keyword evidence="8" id="KW-0614">Plasmid</keyword>
<sequence length="342" mass="37897">MGGLLPDRGLSARTIWVHPNVTIGSDIYDMSQKGGSVTNVTVRGQSHPNVTDLPMTRVGYARVSTIDQDLDIQVARLKAAGCEILRSETGSGASRTGRTELETIMQFLRADDELVVLRLDRLGRSTRDVLNLVHELDQKGASLRVLEPEVTTAGSMGRMVITILGMVADMELTFIKDRQRAGIEAARAEGVYKGRKKNIDDDEIRRRITAGASKASVARDLKISRMTVYRALDVIPSRIGLPEKPPSVTIALHLTIENFNKHGRGRKPARERIEAMLERDYQMQKTGNCDYTLTVAYDQGADGVSLDDEIASLQTEMFNIAESYRCSIETDVYEIGGQERAW</sequence>
<dbReference type="CDD" id="cd00569">
    <property type="entry name" value="HTH_Hin_like"/>
    <property type="match status" value="1"/>
</dbReference>
<accession>A0A0N9UHP4</accession>
<dbReference type="Pfam" id="PF02796">
    <property type="entry name" value="HTH_7"/>
    <property type="match status" value="1"/>
</dbReference>
<keyword evidence="3" id="KW-0238">DNA-binding</keyword>
<dbReference type="PROSITE" id="PS00397">
    <property type="entry name" value="RECOMBINASES_1"/>
    <property type="match status" value="1"/>
</dbReference>
<name>A0A0N9UHP4_SPHMC</name>
<dbReference type="GO" id="GO:0003677">
    <property type="term" value="F:DNA binding"/>
    <property type="evidence" value="ECO:0007669"/>
    <property type="project" value="UniProtKB-KW"/>
</dbReference>
<dbReference type="Gene3D" id="1.10.10.60">
    <property type="entry name" value="Homeodomain-like"/>
    <property type="match status" value="1"/>
</dbReference>
<dbReference type="KEGG" id="smag:AN936_25215"/>
<dbReference type="InterPro" id="IPR006120">
    <property type="entry name" value="Resolvase_HTH_dom"/>
</dbReference>
<evidence type="ECO:0000313" key="9">
    <source>
        <dbReference type="Proteomes" id="UP000058074"/>
    </source>
</evidence>